<dbReference type="InterPro" id="IPR052791">
    <property type="entry name" value="SSM1_domain"/>
</dbReference>
<comment type="caution">
    <text evidence="1">The sequence shown here is derived from an EMBL/GenBank/DDBJ whole genome shotgun (WGS) entry which is preliminary data.</text>
</comment>
<dbReference type="NCBIfam" id="TIGR01509">
    <property type="entry name" value="HAD-SF-IA-v3"/>
    <property type="match status" value="1"/>
</dbReference>
<dbReference type="InterPro" id="IPR023214">
    <property type="entry name" value="HAD_sf"/>
</dbReference>
<dbReference type="AlphaFoldDB" id="A0A9P8NW38"/>
<organism evidence="1 2">
    <name type="scientific">Ogataea philodendri</name>
    <dbReference type="NCBI Taxonomy" id="1378263"/>
    <lineage>
        <taxon>Eukaryota</taxon>
        <taxon>Fungi</taxon>
        <taxon>Dikarya</taxon>
        <taxon>Ascomycota</taxon>
        <taxon>Saccharomycotina</taxon>
        <taxon>Pichiomycetes</taxon>
        <taxon>Pichiales</taxon>
        <taxon>Pichiaceae</taxon>
        <taxon>Ogataea</taxon>
    </lineage>
</organism>
<accession>A0A9P8NW38</accession>
<protein>
    <recommendedName>
        <fullName evidence="3">Pyrimidine 5-nucleotidase</fullName>
    </recommendedName>
</protein>
<dbReference type="Pfam" id="PF00702">
    <property type="entry name" value="Hydrolase"/>
    <property type="match status" value="1"/>
</dbReference>
<dbReference type="GO" id="GO:0009166">
    <property type="term" value="P:nucleotide catabolic process"/>
    <property type="evidence" value="ECO:0007669"/>
    <property type="project" value="TreeGrafter"/>
</dbReference>
<evidence type="ECO:0000313" key="2">
    <source>
        <dbReference type="Proteomes" id="UP000769157"/>
    </source>
</evidence>
<dbReference type="FunFam" id="1.10.150.450:FF:000001">
    <property type="entry name" value="SDT1p Pyrimidine nucleotidase"/>
    <property type="match status" value="1"/>
</dbReference>
<name>A0A9P8NW38_9ASCO</name>
<dbReference type="GeneID" id="70239082"/>
<evidence type="ECO:0008006" key="3">
    <source>
        <dbReference type="Google" id="ProtNLM"/>
    </source>
</evidence>
<reference evidence="1" key="2">
    <citation type="submission" date="2021-01" db="EMBL/GenBank/DDBJ databases">
        <authorList>
            <person name="Schikora-Tamarit M.A."/>
        </authorList>
    </citation>
    <scope>NUCLEOTIDE SEQUENCE</scope>
    <source>
        <strain evidence="1">CBS6075</strain>
    </source>
</reference>
<dbReference type="OrthoDB" id="1065058at2759"/>
<dbReference type="SFLD" id="SFLDG01129">
    <property type="entry name" value="C1.5:_HAD__Beta-PGM__Phosphata"/>
    <property type="match status" value="1"/>
</dbReference>
<dbReference type="NCBIfam" id="TIGR01993">
    <property type="entry name" value="Pyr-5-nucltdase"/>
    <property type="match status" value="1"/>
</dbReference>
<dbReference type="EMBL" id="JAEUBE010000504">
    <property type="protein sequence ID" value="KAH3660532.1"/>
    <property type="molecule type" value="Genomic_DNA"/>
</dbReference>
<dbReference type="Gene3D" id="3.40.50.1000">
    <property type="entry name" value="HAD superfamily/HAD-like"/>
    <property type="match status" value="1"/>
</dbReference>
<dbReference type="InterPro" id="IPR006439">
    <property type="entry name" value="HAD-SF_hydro_IA"/>
</dbReference>
<reference evidence="1" key="1">
    <citation type="journal article" date="2021" name="Open Biol.">
        <title>Shared evolutionary footprints suggest mitochondrial oxidative damage underlies multiple complex I losses in fungi.</title>
        <authorList>
            <person name="Schikora-Tamarit M.A."/>
            <person name="Marcet-Houben M."/>
            <person name="Nosek J."/>
            <person name="Gabaldon T."/>
        </authorList>
    </citation>
    <scope>NUCLEOTIDE SEQUENCE</scope>
    <source>
        <strain evidence="1">CBS6075</strain>
    </source>
</reference>
<sequence>MALKLNDLDEVRHMESRLGDESPDVRKEREILSRNSQSQVHLGEDQTEVDKLRKNLPLVNLKYGAGPVPLDDKKVFFFDIDNCLYQRSTRIHDLMQVYIHRFFKERLHLNDHEAHALHMKYYKEYGLAIEGLVRLHKIDALEYNKVVDDALPLDMILRPNPQLRDMLLRMKKSGKVDRLWLYTNAYKTHGLRVIRLLGLGDIFDGITFCDYTEFPLKCKPMKESFDRALRDAGVRDPRNAYFVDDSGLNVVAAKKFGWGKIIQFVELDEDMEQLTTGTSDERDGITIIRDILELEQVCSELF</sequence>
<gene>
    <name evidence="1" type="ORF">OGAPHI_007118</name>
</gene>
<dbReference type="GO" id="GO:0006206">
    <property type="term" value="P:pyrimidine nucleobase metabolic process"/>
    <property type="evidence" value="ECO:0007669"/>
    <property type="project" value="TreeGrafter"/>
</dbReference>
<dbReference type="RefSeq" id="XP_046058235.1">
    <property type="nucleotide sequence ID" value="XM_046208479.1"/>
</dbReference>
<dbReference type="InterPro" id="IPR036412">
    <property type="entry name" value="HAD-like_sf"/>
</dbReference>
<dbReference type="InterPro" id="IPR010237">
    <property type="entry name" value="Pyr-5-nucltdase"/>
</dbReference>
<dbReference type="PANTHER" id="PTHR47438">
    <property type="entry name" value="PHOSPHATE METABOLISM PROTEIN 8-RELATED"/>
    <property type="match status" value="1"/>
</dbReference>
<dbReference type="GO" id="GO:0008252">
    <property type="term" value="F:nucleotidase activity"/>
    <property type="evidence" value="ECO:0007669"/>
    <property type="project" value="TreeGrafter"/>
</dbReference>
<dbReference type="Proteomes" id="UP000769157">
    <property type="component" value="Unassembled WGS sequence"/>
</dbReference>
<dbReference type="Gene3D" id="1.10.150.450">
    <property type="match status" value="1"/>
</dbReference>
<keyword evidence="2" id="KW-1185">Reference proteome</keyword>
<evidence type="ECO:0000313" key="1">
    <source>
        <dbReference type="EMBL" id="KAH3660532.1"/>
    </source>
</evidence>
<dbReference type="SFLD" id="SFLDG01132">
    <property type="entry name" value="C1.5.3:_5'-Nucleotidase_Like"/>
    <property type="match status" value="1"/>
</dbReference>
<proteinExistence type="predicted"/>
<dbReference type="PANTHER" id="PTHR47438:SF1">
    <property type="entry name" value="PHOSPHATE METABOLISM PROTEIN 8-RELATED"/>
    <property type="match status" value="1"/>
</dbReference>
<dbReference type="SUPFAM" id="SSF56784">
    <property type="entry name" value="HAD-like"/>
    <property type="match status" value="1"/>
</dbReference>
<dbReference type="SFLD" id="SFLDS00003">
    <property type="entry name" value="Haloacid_Dehalogenase"/>
    <property type="match status" value="1"/>
</dbReference>